<dbReference type="HOGENOM" id="CLU_133751_1_0_5"/>
<evidence type="ECO:0000256" key="1">
    <source>
        <dbReference type="SAM" id="Phobius"/>
    </source>
</evidence>
<dbReference type="KEGG" id="pgv:SL003B_1844"/>
<dbReference type="InterPro" id="IPR009325">
    <property type="entry name" value="DUF983"/>
</dbReference>
<keyword evidence="3" id="KW-1185">Reference proteome</keyword>
<dbReference type="GO" id="GO:0008270">
    <property type="term" value="F:zinc ion binding"/>
    <property type="evidence" value="ECO:0007669"/>
    <property type="project" value="UniProtKB-KW"/>
</dbReference>
<name>F2IVY8_POLGS</name>
<keyword evidence="2" id="KW-0863">Zinc-finger</keyword>
<dbReference type="OrthoDB" id="9799456at2"/>
<evidence type="ECO:0000313" key="2">
    <source>
        <dbReference type="EMBL" id="ADZ70269.1"/>
    </source>
</evidence>
<feature type="transmembrane region" description="Helical" evidence="1">
    <location>
        <begin position="97"/>
        <end position="116"/>
    </location>
</feature>
<dbReference type="STRING" id="991905.SL003B_1844"/>
<reference evidence="2 3" key="1">
    <citation type="journal article" date="2011" name="J. Bacteriol.">
        <title>Complete genome sequence of Polymorphum gilvum SL003B-26A1T, a crude oil-degrading bacterium from oil-polluted saline soil.</title>
        <authorList>
            <person name="Li S.G."/>
            <person name="Tang Y.Q."/>
            <person name="Nie Y."/>
            <person name="Cai M."/>
            <person name="Wu X.L."/>
        </authorList>
    </citation>
    <scope>NUCLEOTIDE SEQUENCE [LARGE SCALE GENOMIC DNA]</scope>
    <source>
        <strain evidence="3">LMG 25793 / CGMCC 1.9160 / SL003B-26A1</strain>
    </source>
</reference>
<dbReference type="Pfam" id="PF06170">
    <property type="entry name" value="DUF983"/>
    <property type="match status" value="1"/>
</dbReference>
<dbReference type="EMBL" id="CP002568">
    <property type="protein sequence ID" value="ADZ70269.1"/>
    <property type="molecule type" value="Genomic_DNA"/>
</dbReference>
<protein>
    <submittedName>
        <fullName evidence="2">Zinc-finger protein</fullName>
    </submittedName>
</protein>
<dbReference type="AlphaFoldDB" id="F2IVY8"/>
<feature type="transmembrane region" description="Helical" evidence="1">
    <location>
        <begin position="72"/>
        <end position="91"/>
    </location>
</feature>
<keyword evidence="2" id="KW-0479">Metal-binding</keyword>
<keyword evidence="2" id="KW-0862">Zinc</keyword>
<proteinExistence type="predicted"/>
<accession>F2IVY8</accession>
<keyword evidence="1" id="KW-0472">Membrane</keyword>
<dbReference type="Proteomes" id="UP000008130">
    <property type="component" value="Chromosome"/>
</dbReference>
<sequence length="153" mass="16868">MTVRYTGMAEVPAVSVAKPHRPVMQAVTRGMMCRCPACGEGRLFSGYLAVNPVCSTCGEELHHHRADDAPPYFTITIVGHIIIPAMLAVEFLYRPAIWIHMTLWLSLTLILALGFLRPVKGALIGLQWALYMHGFDPDSGEDLPVPEPMATPR</sequence>
<organism evidence="2 3">
    <name type="scientific">Polymorphum gilvum (strain LMG 25793 / CGMCC 1.9160 / SL003B-26A1)</name>
    <dbReference type="NCBI Taxonomy" id="991905"/>
    <lineage>
        <taxon>Bacteria</taxon>
        <taxon>Pseudomonadati</taxon>
        <taxon>Pseudomonadota</taxon>
        <taxon>Alphaproteobacteria</taxon>
        <taxon>Rhodobacterales</taxon>
        <taxon>Paracoccaceae</taxon>
        <taxon>Polymorphum</taxon>
    </lineage>
</organism>
<gene>
    <name evidence="2" type="ordered locus">SL003B_1844</name>
</gene>
<dbReference type="RefSeq" id="WP_013652588.1">
    <property type="nucleotide sequence ID" value="NC_015259.1"/>
</dbReference>
<keyword evidence="1" id="KW-1133">Transmembrane helix</keyword>
<dbReference type="eggNOG" id="COG5349">
    <property type="taxonomic scope" value="Bacteria"/>
</dbReference>
<keyword evidence="1" id="KW-0812">Transmembrane</keyword>
<evidence type="ECO:0000313" key="3">
    <source>
        <dbReference type="Proteomes" id="UP000008130"/>
    </source>
</evidence>